<reference evidence="1" key="1">
    <citation type="submission" date="2019-10" db="EMBL/GenBank/DDBJ databases">
        <authorList>
            <person name="Zhang R."/>
            <person name="Pan Y."/>
            <person name="Wang J."/>
            <person name="Ma R."/>
            <person name="Yu S."/>
        </authorList>
    </citation>
    <scope>NUCLEOTIDE SEQUENCE</scope>
    <source>
        <strain evidence="1">LA-IB0</strain>
        <tissue evidence="1">Leaf</tissue>
    </source>
</reference>
<organism evidence="1 2">
    <name type="scientific">Buddleja alternifolia</name>
    <dbReference type="NCBI Taxonomy" id="168488"/>
    <lineage>
        <taxon>Eukaryota</taxon>
        <taxon>Viridiplantae</taxon>
        <taxon>Streptophyta</taxon>
        <taxon>Embryophyta</taxon>
        <taxon>Tracheophyta</taxon>
        <taxon>Spermatophyta</taxon>
        <taxon>Magnoliopsida</taxon>
        <taxon>eudicotyledons</taxon>
        <taxon>Gunneridae</taxon>
        <taxon>Pentapetalae</taxon>
        <taxon>asterids</taxon>
        <taxon>lamiids</taxon>
        <taxon>Lamiales</taxon>
        <taxon>Scrophulariaceae</taxon>
        <taxon>Buddlejeae</taxon>
        <taxon>Buddleja</taxon>
    </lineage>
</organism>
<proteinExistence type="predicted"/>
<evidence type="ECO:0000313" key="2">
    <source>
        <dbReference type="Proteomes" id="UP000826271"/>
    </source>
</evidence>
<dbReference type="EMBL" id="WHWC01000004">
    <property type="protein sequence ID" value="KAG8383484.1"/>
    <property type="molecule type" value="Genomic_DNA"/>
</dbReference>
<gene>
    <name evidence="1" type="ORF">BUALT_Bualt04G0018100</name>
</gene>
<dbReference type="Gene3D" id="3.30.200.20">
    <property type="entry name" value="Phosphorylase Kinase, domain 1"/>
    <property type="match status" value="1"/>
</dbReference>
<evidence type="ECO:0000313" key="1">
    <source>
        <dbReference type="EMBL" id="KAG8383484.1"/>
    </source>
</evidence>
<dbReference type="Proteomes" id="UP000826271">
    <property type="component" value="Unassembled WGS sequence"/>
</dbReference>
<protein>
    <submittedName>
        <fullName evidence="1">Uncharacterized protein</fullName>
    </submittedName>
</protein>
<sequence length="151" mass="16883">MECLSLALAPVVSLTRKGRLSLAPVVSLGVVTVPASLQCATLPPVVASCWVCGITKWEGVLRRNGEDEVLLQLETECTMDPRFFRDCTHEYLMKFTDSFSDDNCIARFQFGKIYHGIIPHDFGPTQPVTVKIWDTSSSVIRDNELRLMVSF</sequence>
<comment type="caution">
    <text evidence="1">The sequence shown here is derived from an EMBL/GenBank/DDBJ whole genome shotgun (WGS) entry which is preliminary data.</text>
</comment>
<accession>A0AAV6XLV9</accession>
<dbReference type="AlphaFoldDB" id="A0AAV6XLV9"/>
<name>A0AAV6XLV9_9LAMI</name>
<keyword evidence="2" id="KW-1185">Reference proteome</keyword>